<reference evidence="3 4" key="1">
    <citation type="submission" date="2019-05" db="EMBL/GenBank/DDBJ databases">
        <authorList>
            <person name="Narsing Rao M.P."/>
            <person name="Li W.J."/>
        </authorList>
    </citation>
    <scope>NUCLEOTIDE SEQUENCE [LARGE SCALE GENOMIC DNA]</scope>
    <source>
        <strain evidence="3 4">SYSU_K30003</strain>
    </source>
</reference>
<gene>
    <name evidence="3" type="ORF">FE782_12655</name>
</gene>
<dbReference type="InterPro" id="IPR013538">
    <property type="entry name" value="ASHA1/2-like_C"/>
</dbReference>
<dbReference type="RefSeq" id="WP_138194468.1">
    <property type="nucleotide sequence ID" value="NZ_VCIW01000007.1"/>
</dbReference>
<name>A0A5R9G7R7_9BACL</name>
<protein>
    <submittedName>
        <fullName evidence="3">ATPase</fullName>
    </submittedName>
</protein>
<evidence type="ECO:0000256" key="1">
    <source>
        <dbReference type="ARBA" id="ARBA00006817"/>
    </source>
</evidence>
<dbReference type="Gene3D" id="3.30.530.20">
    <property type="match status" value="1"/>
</dbReference>
<organism evidence="3 4">
    <name type="scientific">Paenibacillus antri</name>
    <dbReference type="NCBI Taxonomy" id="2582848"/>
    <lineage>
        <taxon>Bacteria</taxon>
        <taxon>Bacillati</taxon>
        <taxon>Bacillota</taxon>
        <taxon>Bacilli</taxon>
        <taxon>Bacillales</taxon>
        <taxon>Paenibacillaceae</taxon>
        <taxon>Paenibacillus</taxon>
    </lineage>
</organism>
<dbReference type="OrthoDB" id="118413at2"/>
<dbReference type="Proteomes" id="UP000309676">
    <property type="component" value="Unassembled WGS sequence"/>
</dbReference>
<dbReference type="InterPro" id="IPR023393">
    <property type="entry name" value="START-like_dom_sf"/>
</dbReference>
<evidence type="ECO:0000313" key="4">
    <source>
        <dbReference type="Proteomes" id="UP000309676"/>
    </source>
</evidence>
<accession>A0A5R9G7R7</accession>
<dbReference type="Pfam" id="PF08327">
    <property type="entry name" value="AHSA1"/>
    <property type="match status" value="1"/>
</dbReference>
<dbReference type="EMBL" id="VCIW01000007">
    <property type="protein sequence ID" value="TLS51761.1"/>
    <property type="molecule type" value="Genomic_DNA"/>
</dbReference>
<dbReference type="SUPFAM" id="SSF55961">
    <property type="entry name" value="Bet v1-like"/>
    <property type="match status" value="1"/>
</dbReference>
<dbReference type="AlphaFoldDB" id="A0A5R9G7R7"/>
<evidence type="ECO:0000259" key="2">
    <source>
        <dbReference type="Pfam" id="PF08327"/>
    </source>
</evidence>
<comment type="caution">
    <text evidence="3">The sequence shown here is derived from an EMBL/GenBank/DDBJ whole genome shotgun (WGS) entry which is preliminary data.</text>
</comment>
<sequence>MSVFNTEAYVEQQEIVVKRTFRAPRELVFDAFTDPNHLAMWWGPIGFSTTTSRFEARTNGQWEYVMHGPDGTAYPNLITYREVVRPERLVYSHGEPGDEEQFRVTVTLEDRNGDTALSMHSRFRSAEQLRQAVENYGAVEGGKQTIARLAELVERLATSKN</sequence>
<evidence type="ECO:0000313" key="3">
    <source>
        <dbReference type="EMBL" id="TLS51761.1"/>
    </source>
</evidence>
<comment type="similarity">
    <text evidence="1">Belongs to the AHA1 family.</text>
</comment>
<dbReference type="CDD" id="cd08894">
    <property type="entry name" value="SRPBCC_CalC_Aha1-like_1"/>
    <property type="match status" value="1"/>
</dbReference>
<keyword evidence="4" id="KW-1185">Reference proteome</keyword>
<proteinExistence type="inferred from homology"/>
<feature type="domain" description="Activator of Hsp90 ATPase homologue 1/2-like C-terminal" evidence="2">
    <location>
        <begin position="22"/>
        <end position="154"/>
    </location>
</feature>